<dbReference type="RefSeq" id="WP_315603972.1">
    <property type="nucleotide sequence ID" value="NZ_CP130318.1"/>
</dbReference>
<dbReference type="Proteomes" id="UP001305702">
    <property type="component" value="Chromosome"/>
</dbReference>
<dbReference type="KEGG" id="paun:MJA45_21620"/>
<reference evidence="1 2" key="1">
    <citation type="submission" date="2022-02" db="EMBL/GenBank/DDBJ databases">
        <title>Paenibacillus sp. MBLB1776 Whole Genome Shotgun Sequencing.</title>
        <authorList>
            <person name="Hwang C.Y."/>
            <person name="Cho E.-S."/>
            <person name="Seo M.-J."/>
        </authorList>
    </citation>
    <scope>NUCLEOTIDE SEQUENCE [LARGE SCALE GENOMIC DNA]</scope>
    <source>
        <strain evidence="1 2">MBLB1776</strain>
    </source>
</reference>
<name>A0AA96REH9_9BACL</name>
<dbReference type="AlphaFoldDB" id="A0AA96REH9"/>
<evidence type="ECO:0000313" key="1">
    <source>
        <dbReference type="EMBL" id="WNQ10198.1"/>
    </source>
</evidence>
<gene>
    <name evidence="1" type="ORF">MJA45_21620</name>
</gene>
<accession>A0AA96REH9</accession>
<sequence length="99" mass="11416">MKKIPLLLVIIIVIAFVLVKTNPSNKYHRYLNEVHGVMCQPNTNNSCFHRTSDMYNEGIKDYGLFMVAKTNIFDEPSNYIRVLGILGHFFVMENNLNGH</sequence>
<keyword evidence="2" id="KW-1185">Reference proteome</keyword>
<organism evidence="1 2">
    <name type="scientific">Paenibacillus aurantius</name>
    <dbReference type="NCBI Taxonomy" id="2918900"/>
    <lineage>
        <taxon>Bacteria</taxon>
        <taxon>Bacillati</taxon>
        <taxon>Bacillota</taxon>
        <taxon>Bacilli</taxon>
        <taxon>Bacillales</taxon>
        <taxon>Paenibacillaceae</taxon>
        <taxon>Paenibacillus</taxon>
    </lineage>
</organism>
<evidence type="ECO:0000313" key="2">
    <source>
        <dbReference type="Proteomes" id="UP001305702"/>
    </source>
</evidence>
<protein>
    <submittedName>
        <fullName evidence="1">Uncharacterized protein</fullName>
    </submittedName>
</protein>
<proteinExistence type="predicted"/>
<dbReference type="EMBL" id="CP130318">
    <property type="protein sequence ID" value="WNQ10198.1"/>
    <property type="molecule type" value="Genomic_DNA"/>
</dbReference>